<keyword evidence="3" id="KW-1185">Reference proteome</keyword>
<comment type="caution">
    <text evidence="2">The sequence shown here is derived from an EMBL/GenBank/DDBJ whole genome shotgun (WGS) entry which is preliminary data.</text>
</comment>
<evidence type="ECO:0000256" key="1">
    <source>
        <dbReference type="SAM" id="SignalP"/>
    </source>
</evidence>
<name>A0A2A2G8P9_9BACT</name>
<dbReference type="OrthoDB" id="7432683at2"/>
<dbReference type="EMBL" id="NSKE01000007">
    <property type="protein sequence ID" value="PAU93540.1"/>
    <property type="molecule type" value="Genomic_DNA"/>
</dbReference>
<feature type="chain" id="PRO_5012923259" description="TonB-dependent receptor" evidence="1">
    <location>
        <begin position="24"/>
        <end position="77"/>
    </location>
</feature>
<dbReference type="AlphaFoldDB" id="A0A2A2G8P9"/>
<gene>
    <name evidence="2" type="ORF">CK503_10295</name>
</gene>
<proteinExistence type="predicted"/>
<evidence type="ECO:0000313" key="2">
    <source>
        <dbReference type="EMBL" id="PAU93540.1"/>
    </source>
</evidence>
<evidence type="ECO:0008006" key="4">
    <source>
        <dbReference type="Google" id="ProtNLM"/>
    </source>
</evidence>
<feature type="signal peptide" evidence="1">
    <location>
        <begin position="1"/>
        <end position="23"/>
    </location>
</feature>
<dbReference type="Proteomes" id="UP000218831">
    <property type="component" value="Unassembled WGS sequence"/>
</dbReference>
<protein>
    <recommendedName>
        <fullName evidence="4">TonB-dependent receptor</fullName>
    </recommendedName>
</protein>
<dbReference type="SUPFAM" id="SSF49464">
    <property type="entry name" value="Carboxypeptidase regulatory domain-like"/>
    <property type="match status" value="1"/>
</dbReference>
<dbReference type="Gene3D" id="2.60.40.1120">
    <property type="entry name" value="Carboxypeptidase-like, regulatory domain"/>
    <property type="match status" value="1"/>
</dbReference>
<keyword evidence="1" id="KW-0732">Signal</keyword>
<organism evidence="2 3">
    <name type="scientific">Fodinibius salipaludis</name>
    <dbReference type="NCBI Taxonomy" id="2032627"/>
    <lineage>
        <taxon>Bacteria</taxon>
        <taxon>Pseudomonadati</taxon>
        <taxon>Balneolota</taxon>
        <taxon>Balneolia</taxon>
        <taxon>Balneolales</taxon>
        <taxon>Balneolaceae</taxon>
        <taxon>Fodinibius</taxon>
    </lineage>
</organism>
<accession>A0A2A2G8P9</accession>
<dbReference type="Pfam" id="PF13715">
    <property type="entry name" value="CarbopepD_reg_2"/>
    <property type="match status" value="1"/>
</dbReference>
<sequence length="77" mass="7911">MKLKVLSLLVCTFGLMFATSAFAQDVTVSGTVVDAADGEPLPGVTVMLQGTQRGTATGQDGTYEIDAPSDGTLTLVM</sequence>
<evidence type="ECO:0000313" key="3">
    <source>
        <dbReference type="Proteomes" id="UP000218831"/>
    </source>
</evidence>
<dbReference type="RefSeq" id="WP_095606731.1">
    <property type="nucleotide sequence ID" value="NZ_NSKE01000007.1"/>
</dbReference>
<reference evidence="2 3" key="1">
    <citation type="submission" date="2017-08" db="EMBL/GenBank/DDBJ databases">
        <title>Aliifodinibius alkalisoli sp. nov., isolated from saline alkaline soil.</title>
        <authorList>
            <person name="Liu D."/>
            <person name="Zhang G."/>
        </authorList>
    </citation>
    <scope>NUCLEOTIDE SEQUENCE [LARGE SCALE GENOMIC DNA]</scope>
    <source>
        <strain evidence="2 3">WN023</strain>
    </source>
</reference>
<dbReference type="InterPro" id="IPR008969">
    <property type="entry name" value="CarboxyPept-like_regulatory"/>
</dbReference>